<comment type="caution">
    <text evidence="1">The sequence shown here is derived from an EMBL/GenBank/DDBJ whole genome shotgun (WGS) entry which is preliminary data.</text>
</comment>
<dbReference type="InterPro" id="IPR008441">
    <property type="entry name" value="AfumC-like_glycosyl_Trfase"/>
</dbReference>
<dbReference type="EMBL" id="JARJCN010000012">
    <property type="protein sequence ID" value="KAJ7095912.1"/>
    <property type="molecule type" value="Genomic_DNA"/>
</dbReference>
<evidence type="ECO:0008006" key="3">
    <source>
        <dbReference type="Google" id="ProtNLM"/>
    </source>
</evidence>
<dbReference type="Gene3D" id="3.90.550.20">
    <property type="match status" value="1"/>
</dbReference>
<gene>
    <name evidence="1" type="ORF">B0H15DRAFT_1019941</name>
</gene>
<sequence>MAPISIPPQYQDQLEPIQVIDTRTDSAILHSLTVHAPVTSQKNIWAFWHSGVLNMPGWCQRNVVDWVRICGPKGWTIRVLDNVPASPSYALKYLPAEMLPDAFVKGIMDGEYSGPHSADMLRGACLYEHGGVFMDVGSILFRDMDRICWDEIADPDSPIHIVVPLMYKQTIANSFVASRKGDPFIKRWHDLFTHLWKSNTNHKGLVDHPLMAPLLLENNLDESRASNFKWDFKVDFKTIADYVTQVMAWIRLTKLEAVDGDDFSDSDYWQNHVRCFDVLQESWGAEATLGFEGFSNRALELLSLSRDSGDSGDKDKQRQAEELVWRLLSKSSFQKITHGKGLTHSPALGVLWELEENEGKDCGAGTFAELMRYGSVHFRQKRASIVTMKTEKSVTTMKKGLLEP</sequence>
<evidence type="ECO:0000313" key="2">
    <source>
        <dbReference type="Proteomes" id="UP001222325"/>
    </source>
</evidence>
<organism evidence="1 2">
    <name type="scientific">Mycena belliarum</name>
    <dbReference type="NCBI Taxonomy" id="1033014"/>
    <lineage>
        <taxon>Eukaryota</taxon>
        <taxon>Fungi</taxon>
        <taxon>Dikarya</taxon>
        <taxon>Basidiomycota</taxon>
        <taxon>Agaricomycotina</taxon>
        <taxon>Agaricomycetes</taxon>
        <taxon>Agaricomycetidae</taxon>
        <taxon>Agaricales</taxon>
        <taxon>Marasmiineae</taxon>
        <taxon>Mycenaceae</taxon>
        <taxon>Mycena</taxon>
    </lineage>
</organism>
<dbReference type="Proteomes" id="UP001222325">
    <property type="component" value="Unassembled WGS sequence"/>
</dbReference>
<accession>A0AAD6UD50</accession>
<evidence type="ECO:0000313" key="1">
    <source>
        <dbReference type="EMBL" id="KAJ7095912.1"/>
    </source>
</evidence>
<keyword evidence="2" id="KW-1185">Reference proteome</keyword>
<dbReference type="AlphaFoldDB" id="A0AAD6UD50"/>
<dbReference type="GO" id="GO:0016757">
    <property type="term" value="F:glycosyltransferase activity"/>
    <property type="evidence" value="ECO:0007669"/>
    <property type="project" value="InterPro"/>
</dbReference>
<dbReference type="Pfam" id="PF05704">
    <property type="entry name" value="Caps_synth"/>
    <property type="match status" value="1"/>
</dbReference>
<dbReference type="SUPFAM" id="SSF53448">
    <property type="entry name" value="Nucleotide-diphospho-sugar transferases"/>
    <property type="match status" value="1"/>
</dbReference>
<dbReference type="InterPro" id="IPR029044">
    <property type="entry name" value="Nucleotide-diphossugar_trans"/>
</dbReference>
<protein>
    <recommendedName>
        <fullName evidence="3">Capsule polysaccharide biosynthesis protein</fullName>
    </recommendedName>
</protein>
<name>A0AAD6UD50_9AGAR</name>
<proteinExistence type="predicted"/>
<reference evidence="1" key="1">
    <citation type="submission" date="2023-03" db="EMBL/GenBank/DDBJ databases">
        <title>Massive genome expansion in bonnet fungi (Mycena s.s.) driven by repeated elements and novel gene families across ecological guilds.</title>
        <authorList>
            <consortium name="Lawrence Berkeley National Laboratory"/>
            <person name="Harder C.B."/>
            <person name="Miyauchi S."/>
            <person name="Viragh M."/>
            <person name="Kuo A."/>
            <person name="Thoen E."/>
            <person name="Andreopoulos B."/>
            <person name="Lu D."/>
            <person name="Skrede I."/>
            <person name="Drula E."/>
            <person name="Henrissat B."/>
            <person name="Morin E."/>
            <person name="Kohler A."/>
            <person name="Barry K."/>
            <person name="LaButti K."/>
            <person name="Morin E."/>
            <person name="Salamov A."/>
            <person name="Lipzen A."/>
            <person name="Mereny Z."/>
            <person name="Hegedus B."/>
            <person name="Baldrian P."/>
            <person name="Stursova M."/>
            <person name="Weitz H."/>
            <person name="Taylor A."/>
            <person name="Grigoriev I.V."/>
            <person name="Nagy L.G."/>
            <person name="Martin F."/>
            <person name="Kauserud H."/>
        </authorList>
    </citation>
    <scope>NUCLEOTIDE SEQUENCE</scope>
    <source>
        <strain evidence="1">CBHHK173m</strain>
    </source>
</reference>